<dbReference type="GO" id="GO:0004672">
    <property type="term" value="F:protein kinase activity"/>
    <property type="evidence" value="ECO:0007669"/>
    <property type="project" value="InterPro"/>
</dbReference>
<evidence type="ECO:0000313" key="3">
    <source>
        <dbReference type="Proteomes" id="UP000266673"/>
    </source>
</evidence>
<dbReference type="GO" id="GO:0005524">
    <property type="term" value="F:ATP binding"/>
    <property type="evidence" value="ECO:0007669"/>
    <property type="project" value="InterPro"/>
</dbReference>
<evidence type="ECO:0000259" key="1">
    <source>
        <dbReference type="PROSITE" id="PS50011"/>
    </source>
</evidence>
<dbReference type="Pfam" id="PF08238">
    <property type="entry name" value="Sel1"/>
    <property type="match status" value="1"/>
</dbReference>
<sequence>MDNNGSDKYRIAKELTLRLAFLHTVDIVHCDLHPRNFLWRPKHTEGINCFGYCYKYGIEVEKNENKAFTYYQKSADMYSPNGMYQVG</sequence>
<protein>
    <recommendedName>
        <fullName evidence="1">Protein kinase domain-containing protein</fullName>
    </recommendedName>
</protein>
<organism evidence="2 3">
    <name type="scientific">Gigaspora rosea</name>
    <dbReference type="NCBI Taxonomy" id="44941"/>
    <lineage>
        <taxon>Eukaryota</taxon>
        <taxon>Fungi</taxon>
        <taxon>Fungi incertae sedis</taxon>
        <taxon>Mucoromycota</taxon>
        <taxon>Glomeromycotina</taxon>
        <taxon>Glomeromycetes</taxon>
        <taxon>Diversisporales</taxon>
        <taxon>Gigasporaceae</taxon>
        <taxon>Gigaspora</taxon>
    </lineage>
</organism>
<dbReference type="InterPro" id="IPR000719">
    <property type="entry name" value="Prot_kinase_dom"/>
</dbReference>
<feature type="domain" description="Protein kinase" evidence="1">
    <location>
        <begin position="1"/>
        <end position="87"/>
    </location>
</feature>
<dbReference type="SUPFAM" id="SSF56112">
    <property type="entry name" value="Protein kinase-like (PK-like)"/>
    <property type="match status" value="1"/>
</dbReference>
<comment type="caution">
    <text evidence="2">The sequence shown here is derived from an EMBL/GenBank/DDBJ whole genome shotgun (WGS) entry which is preliminary data.</text>
</comment>
<accession>A0A397U781</accession>
<keyword evidence="3" id="KW-1185">Reference proteome</keyword>
<proteinExistence type="predicted"/>
<dbReference type="EMBL" id="QKWP01001963">
    <property type="protein sequence ID" value="RIB05551.1"/>
    <property type="molecule type" value="Genomic_DNA"/>
</dbReference>
<name>A0A397U781_9GLOM</name>
<dbReference type="Proteomes" id="UP000266673">
    <property type="component" value="Unassembled WGS sequence"/>
</dbReference>
<reference evidence="2 3" key="1">
    <citation type="submission" date="2018-06" db="EMBL/GenBank/DDBJ databases">
        <title>Comparative genomics reveals the genomic features of Rhizophagus irregularis, R. cerebriforme, R. diaphanum and Gigaspora rosea, and their symbiotic lifestyle signature.</title>
        <authorList>
            <person name="Morin E."/>
            <person name="San Clemente H."/>
            <person name="Chen E.C.H."/>
            <person name="De La Providencia I."/>
            <person name="Hainaut M."/>
            <person name="Kuo A."/>
            <person name="Kohler A."/>
            <person name="Murat C."/>
            <person name="Tang N."/>
            <person name="Roy S."/>
            <person name="Loubradou J."/>
            <person name="Henrissat B."/>
            <person name="Grigoriev I.V."/>
            <person name="Corradi N."/>
            <person name="Roux C."/>
            <person name="Martin F.M."/>
        </authorList>
    </citation>
    <scope>NUCLEOTIDE SEQUENCE [LARGE SCALE GENOMIC DNA]</scope>
    <source>
        <strain evidence="2 3">DAOM 194757</strain>
    </source>
</reference>
<gene>
    <name evidence="2" type="ORF">C2G38_2219365</name>
</gene>
<dbReference type="InterPro" id="IPR011009">
    <property type="entry name" value="Kinase-like_dom_sf"/>
</dbReference>
<dbReference type="InterPro" id="IPR006597">
    <property type="entry name" value="Sel1-like"/>
</dbReference>
<dbReference type="Gene3D" id="1.25.40.10">
    <property type="entry name" value="Tetratricopeptide repeat domain"/>
    <property type="match status" value="1"/>
</dbReference>
<dbReference type="PROSITE" id="PS50011">
    <property type="entry name" value="PROTEIN_KINASE_DOM"/>
    <property type="match status" value="1"/>
</dbReference>
<dbReference type="OrthoDB" id="2384430at2759"/>
<dbReference type="AlphaFoldDB" id="A0A397U781"/>
<evidence type="ECO:0000313" key="2">
    <source>
        <dbReference type="EMBL" id="RIB05551.1"/>
    </source>
</evidence>
<dbReference type="InterPro" id="IPR011990">
    <property type="entry name" value="TPR-like_helical_dom_sf"/>
</dbReference>